<protein>
    <recommendedName>
        <fullName evidence="2">UDP-N-acetylglucosamine 2-epimerase domain-containing protein</fullName>
    </recommendedName>
</protein>
<evidence type="ECO:0000313" key="4">
    <source>
        <dbReference type="Proteomes" id="UP000019141"/>
    </source>
</evidence>
<evidence type="ECO:0000256" key="1">
    <source>
        <dbReference type="RuleBase" id="RU003513"/>
    </source>
</evidence>
<proteinExistence type="inferred from homology"/>
<accession>W4LEF9</accession>
<organism evidence="3 4">
    <name type="scientific">Entotheonella factor</name>
    <dbReference type="NCBI Taxonomy" id="1429438"/>
    <lineage>
        <taxon>Bacteria</taxon>
        <taxon>Pseudomonadati</taxon>
        <taxon>Nitrospinota/Tectimicrobiota group</taxon>
        <taxon>Candidatus Tectimicrobiota</taxon>
        <taxon>Candidatus Entotheonellia</taxon>
        <taxon>Candidatus Entotheonellales</taxon>
        <taxon>Candidatus Entotheonellaceae</taxon>
        <taxon>Candidatus Entotheonella</taxon>
    </lineage>
</organism>
<dbReference type="CDD" id="cd03786">
    <property type="entry name" value="GTB_UDP-GlcNAc_2-Epimerase"/>
    <property type="match status" value="1"/>
</dbReference>
<comment type="similarity">
    <text evidence="1">Belongs to the UDP-N-acetylglucosamine 2-epimerase family.</text>
</comment>
<dbReference type="AlphaFoldDB" id="W4LEF9"/>
<dbReference type="Gene3D" id="3.40.50.2000">
    <property type="entry name" value="Glycogen Phosphorylase B"/>
    <property type="match status" value="2"/>
</dbReference>
<dbReference type="PANTHER" id="PTHR43174:SF1">
    <property type="entry name" value="UDP-N-ACETYLGLUCOSAMINE 2-EPIMERASE"/>
    <property type="match status" value="1"/>
</dbReference>
<feature type="domain" description="UDP-N-acetylglucosamine 2-epimerase" evidence="2">
    <location>
        <begin position="39"/>
        <end position="352"/>
    </location>
</feature>
<evidence type="ECO:0000313" key="3">
    <source>
        <dbReference type="EMBL" id="ETW95731.1"/>
    </source>
</evidence>
<keyword evidence="1" id="KW-0413">Isomerase</keyword>
<comment type="caution">
    <text evidence="3">The sequence shown here is derived from an EMBL/GenBank/DDBJ whole genome shotgun (WGS) entry which is preliminary data.</text>
</comment>
<name>W4LEF9_ENTF1</name>
<dbReference type="NCBIfam" id="TIGR00236">
    <property type="entry name" value="wecB"/>
    <property type="match status" value="1"/>
</dbReference>
<dbReference type="EMBL" id="AZHW01000878">
    <property type="protein sequence ID" value="ETW95731.1"/>
    <property type="molecule type" value="Genomic_DNA"/>
</dbReference>
<sequence length="370" mass="40884">MNTMQIMTVVGARPQFIKAAVVSRAIANANRLAPPVLIREDIVHTGQHYDYAMSQSFFEEMDIPKPVANLQVGSGRHGEVTGMMLAGLEREMVERRPDLVLVYGDTNSTLAGALAAVKLHIPVAHVEAGLRSFNMRAPEEVNRIITDRVATYLFCPSAVSQAHLAREGRTEGVYVVGDVMYDAARHYARKALPPQHEGPFAVASLHRAENTDDPQRLRRILSTLEQTPVPVCLPLHPRTRQVMQQEGLMVNGRVHLCEPFSYFEMLGYLQQCQFVITDSGGMQKEAFYFGKKCVTVRDETEWTELVEIGANRVVGTETAAILAAFEWALEPLSAMPKLYGSGMAGEAIVKALTSCWQSPDHSSPIIHKAS</sequence>
<dbReference type="InterPro" id="IPR003331">
    <property type="entry name" value="UDP_GlcNAc_Epimerase_2_dom"/>
</dbReference>
<keyword evidence="4" id="KW-1185">Reference proteome</keyword>
<dbReference type="GO" id="GO:0016853">
    <property type="term" value="F:isomerase activity"/>
    <property type="evidence" value="ECO:0007669"/>
    <property type="project" value="UniProtKB-KW"/>
</dbReference>
<dbReference type="Pfam" id="PF02350">
    <property type="entry name" value="Epimerase_2"/>
    <property type="match status" value="1"/>
</dbReference>
<dbReference type="Proteomes" id="UP000019141">
    <property type="component" value="Unassembled WGS sequence"/>
</dbReference>
<reference evidence="3 4" key="1">
    <citation type="journal article" date="2014" name="Nature">
        <title>An environmental bacterial taxon with a large and distinct metabolic repertoire.</title>
        <authorList>
            <person name="Wilson M.C."/>
            <person name="Mori T."/>
            <person name="Ruckert C."/>
            <person name="Uria A.R."/>
            <person name="Helf M.J."/>
            <person name="Takada K."/>
            <person name="Gernert C."/>
            <person name="Steffens U.A."/>
            <person name="Heycke N."/>
            <person name="Schmitt S."/>
            <person name="Rinke C."/>
            <person name="Helfrich E.J."/>
            <person name="Brachmann A.O."/>
            <person name="Gurgui C."/>
            <person name="Wakimoto T."/>
            <person name="Kracht M."/>
            <person name="Crusemann M."/>
            <person name="Hentschel U."/>
            <person name="Abe I."/>
            <person name="Matsunaga S."/>
            <person name="Kalinowski J."/>
            <person name="Takeyama H."/>
            <person name="Piel J."/>
        </authorList>
    </citation>
    <scope>NUCLEOTIDE SEQUENCE [LARGE SCALE GENOMIC DNA]</scope>
    <source>
        <strain evidence="4">TSY1</strain>
    </source>
</reference>
<dbReference type="SUPFAM" id="SSF53756">
    <property type="entry name" value="UDP-Glycosyltransferase/glycogen phosphorylase"/>
    <property type="match status" value="1"/>
</dbReference>
<dbReference type="PATRIC" id="fig|1429438.4.peg.5611"/>
<dbReference type="PANTHER" id="PTHR43174">
    <property type="entry name" value="UDP-N-ACETYLGLUCOSAMINE 2-EPIMERASE"/>
    <property type="match status" value="1"/>
</dbReference>
<evidence type="ECO:0000259" key="2">
    <source>
        <dbReference type="Pfam" id="PF02350"/>
    </source>
</evidence>
<dbReference type="InterPro" id="IPR029767">
    <property type="entry name" value="WecB-like"/>
</dbReference>
<dbReference type="HOGENOM" id="CLU_041674_0_1_7"/>
<gene>
    <name evidence="3" type="ORF">ETSY1_29445</name>
</gene>